<dbReference type="SUPFAM" id="SSF81665">
    <property type="entry name" value="Calcium ATPase, transmembrane domain M"/>
    <property type="match status" value="1"/>
</dbReference>
<dbReference type="PROSITE" id="PS00154">
    <property type="entry name" value="ATPASE_E1_E2"/>
    <property type="match status" value="1"/>
</dbReference>
<keyword evidence="4 11" id="KW-0479">Metal-binding</keyword>
<evidence type="ECO:0000313" key="13">
    <source>
        <dbReference type="EMBL" id="RUL87017.1"/>
    </source>
</evidence>
<dbReference type="Gene3D" id="3.40.1110.10">
    <property type="entry name" value="Calcium-transporting ATPase, cytoplasmic domain N"/>
    <property type="match status" value="1"/>
</dbReference>
<dbReference type="SFLD" id="SFLDF00027">
    <property type="entry name" value="p-type_atpase"/>
    <property type="match status" value="1"/>
</dbReference>
<dbReference type="GO" id="GO:0019829">
    <property type="term" value="F:ATPase-coupled monoatomic cation transmembrane transporter activity"/>
    <property type="evidence" value="ECO:0007669"/>
    <property type="project" value="InterPro"/>
</dbReference>
<dbReference type="InterPro" id="IPR044492">
    <property type="entry name" value="P_typ_ATPase_HD_dom"/>
</dbReference>
<dbReference type="Gene3D" id="2.70.150.10">
    <property type="entry name" value="Calcium-transporting ATPase, cytoplasmic transduction domain A"/>
    <property type="match status" value="1"/>
</dbReference>
<comment type="caution">
    <text evidence="13">The sequence shown here is derived from an EMBL/GenBank/DDBJ whole genome shotgun (WGS) entry which is preliminary data.</text>
</comment>
<dbReference type="GO" id="GO:0046872">
    <property type="term" value="F:metal ion binding"/>
    <property type="evidence" value="ECO:0007669"/>
    <property type="project" value="UniProtKB-KW"/>
</dbReference>
<dbReference type="PANTHER" id="PTHR43079:SF1">
    <property type="entry name" value="CADMIUM_ZINC-TRANSPORTING ATPASE HMA1, CHLOROPLASTIC-RELATED"/>
    <property type="match status" value="1"/>
</dbReference>
<dbReference type="FunFam" id="2.70.150.10:FF:000002">
    <property type="entry name" value="Copper-transporting ATPase 1, putative"/>
    <property type="match status" value="1"/>
</dbReference>
<dbReference type="SFLD" id="SFLDG00002">
    <property type="entry name" value="C1.7:_P-type_atpase_like"/>
    <property type="match status" value="1"/>
</dbReference>
<feature type="transmembrane region" description="Helical" evidence="11">
    <location>
        <begin position="164"/>
        <end position="184"/>
    </location>
</feature>
<dbReference type="InterPro" id="IPR036163">
    <property type="entry name" value="HMA_dom_sf"/>
</dbReference>
<keyword evidence="13" id="KW-0378">Hydrolase</keyword>
<reference evidence="13 14" key="2">
    <citation type="submission" date="2019-01" db="EMBL/GenBank/DDBJ databases">
        <title>Tautonia sociabilis, a novel thermotolerant planctomycete of Isosphaeraceae family, isolated from a 4000 m deep subterranean habitat.</title>
        <authorList>
            <person name="Kovaleva O.L."/>
            <person name="Elcheninov A.G."/>
            <person name="Van Heerden E."/>
            <person name="Toshchakov S.V."/>
            <person name="Novikov A."/>
            <person name="Bonch-Osmolovskaya E.A."/>
            <person name="Kublanov I.V."/>
        </authorList>
    </citation>
    <scope>NUCLEOTIDE SEQUENCE [LARGE SCALE GENOMIC DNA]</scope>
    <source>
        <strain evidence="13 14">GM2012</strain>
    </source>
</reference>
<evidence type="ECO:0000259" key="12">
    <source>
        <dbReference type="Pfam" id="PF00122"/>
    </source>
</evidence>
<dbReference type="GO" id="GO:0030001">
    <property type="term" value="P:metal ion transport"/>
    <property type="evidence" value="ECO:0007669"/>
    <property type="project" value="UniProtKB-ARBA"/>
</dbReference>
<dbReference type="Pfam" id="PF00702">
    <property type="entry name" value="Hydrolase"/>
    <property type="match status" value="1"/>
</dbReference>
<dbReference type="SFLD" id="SFLDS00003">
    <property type="entry name" value="Haloacid_Dehalogenase"/>
    <property type="match status" value="1"/>
</dbReference>
<comment type="subcellular location">
    <subcellularLocation>
        <location evidence="11">Cell membrane</location>
    </subcellularLocation>
    <subcellularLocation>
        <location evidence="1">Membrane</location>
        <topology evidence="1">Multi-pass membrane protein</topology>
    </subcellularLocation>
</comment>
<evidence type="ECO:0000256" key="11">
    <source>
        <dbReference type="RuleBase" id="RU362081"/>
    </source>
</evidence>
<keyword evidence="6 11" id="KW-0067">ATP-binding</keyword>
<dbReference type="CDD" id="cd00371">
    <property type="entry name" value="HMA"/>
    <property type="match status" value="1"/>
</dbReference>
<keyword evidence="9 11" id="KW-1133">Transmembrane helix</keyword>
<evidence type="ECO:0000256" key="8">
    <source>
        <dbReference type="ARBA" id="ARBA00022967"/>
    </source>
</evidence>
<dbReference type="RefSeq" id="WP_126726203.1">
    <property type="nucleotide sequence ID" value="NZ_RYZH01000027.1"/>
</dbReference>
<keyword evidence="11" id="KW-1003">Cell membrane</keyword>
<accession>A0A432MIF9</accession>
<dbReference type="Pfam" id="PF00122">
    <property type="entry name" value="E1-E2_ATPase"/>
    <property type="match status" value="1"/>
</dbReference>
<feature type="transmembrane region" description="Helical" evidence="11">
    <location>
        <begin position="393"/>
        <end position="418"/>
    </location>
</feature>
<evidence type="ECO:0000256" key="1">
    <source>
        <dbReference type="ARBA" id="ARBA00004141"/>
    </source>
</evidence>
<feature type="transmembrane region" description="Helical" evidence="11">
    <location>
        <begin position="424"/>
        <end position="449"/>
    </location>
</feature>
<feature type="transmembrane region" description="Helical" evidence="11">
    <location>
        <begin position="761"/>
        <end position="779"/>
    </location>
</feature>
<dbReference type="AlphaFoldDB" id="A0A432MIF9"/>
<evidence type="ECO:0000256" key="3">
    <source>
        <dbReference type="ARBA" id="ARBA00022692"/>
    </source>
</evidence>
<evidence type="ECO:0000256" key="7">
    <source>
        <dbReference type="ARBA" id="ARBA00022842"/>
    </source>
</evidence>
<dbReference type="SUPFAM" id="SSF56784">
    <property type="entry name" value="HAD-like"/>
    <property type="match status" value="1"/>
</dbReference>
<dbReference type="InterPro" id="IPR051949">
    <property type="entry name" value="Cation_Transport_ATPase"/>
</dbReference>
<keyword evidence="3 11" id="KW-0812">Transmembrane</keyword>
<dbReference type="InterPro" id="IPR006121">
    <property type="entry name" value="HMA_dom"/>
</dbReference>
<dbReference type="SUPFAM" id="SSF81653">
    <property type="entry name" value="Calcium ATPase, transduction domain A"/>
    <property type="match status" value="1"/>
</dbReference>
<dbReference type="InterPro" id="IPR023298">
    <property type="entry name" value="ATPase_P-typ_TM_dom_sf"/>
</dbReference>
<sequence>MDKTTRIDLELLLPDVPDARDACVRRLEASLSGEPGIRRAHVAGEEQATPSLCLHYDPAVTTLAQVERLARAAGARITERFGHAVLPARIVGAEDAARRFEEELARAPGVLGASVNLPAQRARVEFDRERTSLVRIEELLRELGARTQPPAVEEEGWYARNRELAWSLIAGALLLAAWIGQRWAQLPSGAALALYVASYAFGGLDLARHAVRSIRKGRFHLDIDTLMLLAALGAAVLGEWAEGAFLLFLFSLAHALEHYALDRARGAIRALADLAPPVARVLKDGREEEVAIERVARGDVVVVRPAERIPVDGLIRSGRSAVNQAPITGESVPVEKEPGAEVFAGTINGDGALEITTTGAAGDRTLDRVIRLVEEAQTQKAPTQRLTERFEAIFVPAVLVADVLLIVVPPLLGFWGWGTSFYRGMALLVAASPCALALGTPSAVLAAIAQAARNGVLIKGGAHLERLGTLRAIAFDKTGTLTVGKPEVTELQPMPGVAEEELLRVAAAVERRSQHPLAQAVVRRAEAEALTLPEAGELESLTARGVRSELEGEPVEIGSLRLWEQDGVAVPDEVRGAVQRLQAGGRSIMAVRHGERWLGVLGLADRPRDDARDVLERLRRLDLRPLVMLTGDNRGVGEAIGGEVGVDEVRSELLPEDKVASIQELLDRHGQVAMVGDGVNDAPALAHATVGIAMGGAGTAVALETADIALMADDLGKLPFAIGLSRQAAGVIRQNLGISLAVIALLILATTTGLLGIGPAVIVHEGSTLVVIANALRLLGFRAR</sequence>
<organism evidence="13 14">
    <name type="scientific">Tautonia sociabilis</name>
    <dbReference type="NCBI Taxonomy" id="2080755"/>
    <lineage>
        <taxon>Bacteria</taxon>
        <taxon>Pseudomonadati</taxon>
        <taxon>Planctomycetota</taxon>
        <taxon>Planctomycetia</taxon>
        <taxon>Isosphaerales</taxon>
        <taxon>Isosphaeraceae</taxon>
        <taxon>Tautonia</taxon>
    </lineage>
</organism>
<dbReference type="Proteomes" id="UP000280296">
    <property type="component" value="Unassembled WGS sequence"/>
</dbReference>
<evidence type="ECO:0000256" key="5">
    <source>
        <dbReference type="ARBA" id="ARBA00022741"/>
    </source>
</evidence>
<dbReference type="EC" id="3.6.3.3" evidence="13"/>
<dbReference type="OrthoDB" id="211392at2"/>
<dbReference type="PANTHER" id="PTHR43079">
    <property type="entry name" value="PROBABLE CADMIUM/ZINC-TRANSPORTING ATPASE HMA1"/>
    <property type="match status" value="1"/>
</dbReference>
<dbReference type="PRINTS" id="PR00119">
    <property type="entry name" value="CATATPASE"/>
</dbReference>
<evidence type="ECO:0000256" key="4">
    <source>
        <dbReference type="ARBA" id="ARBA00022723"/>
    </source>
</evidence>
<dbReference type="EMBL" id="RYZH01000027">
    <property type="protein sequence ID" value="RUL87017.1"/>
    <property type="molecule type" value="Genomic_DNA"/>
</dbReference>
<proteinExistence type="inferred from homology"/>
<evidence type="ECO:0000256" key="10">
    <source>
        <dbReference type="ARBA" id="ARBA00023136"/>
    </source>
</evidence>
<dbReference type="GO" id="GO:0005886">
    <property type="term" value="C:plasma membrane"/>
    <property type="evidence" value="ECO:0007669"/>
    <property type="project" value="UniProtKB-SubCell"/>
</dbReference>
<comment type="similarity">
    <text evidence="2 11">Belongs to the cation transport ATPase (P-type) (TC 3.A.3) family. Type IB subfamily.</text>
</comment>
<dbReference type="GO" id="GO:0016887">
    <property type="term" value="F:ATP hydrolysis activity"/>
    <property type="evidence" value="ECO:0007669"/>
    <property type="project" value="InterPro"/>
</dbReference>
<keyword evidence="8" id="KW-1278">Translocase</keyword>
<reference evidence="13 14" key="1">
    <citation type="submission" date="2018-12" db="EMBL/GenBank/DDBJ databases">
        <authorList>
            <person name="Toschakov S.V."/>
        </authorList>
    </citation>
    <scope>NUCLEOTIDE SEQUENCE [LARGE SCALE GENOMIC DNA]</scope>
    <source>
        <strain evidence="13 14">GM2012</strain>
    </source>
</reference>
<keyword evidence="10 11" id="KW-0472">Membrane</keyword>
<keyword evidence="5 11" id="KW-0547">Nucleotide-binding</keyword>
<dbReference type="InterPro" id="IPR023299">
    <property type="entry name" value="ATPase_P-typ_cyto_dom_N"/>
</dbReference>
<evidence type="ECO:0000256" key="6">
    <source>
        <dbReference type="ARBA" id="ARBA00022840"/>
    </source>
</evidence>
<evidence type="ECO:0000256" key="9">
    <source>
        <dbReference type="ARBA" id="ARBA00022989"/>
    </source>
</evidence>
<gene>
    <name evidence="13" type="primary">cadA</name>
    <name evidence="13" type="ORF">TsocGM_14580</name>
</gene>
<feature type="transmembrane region" description="Helical" evidence="11">
    <location>
        <begin position="736"/>
        <end position="755"/>
    </location>
</feature>
<dbReference type="InterPro" id="IPR023214">
    <property type="entry name" value="HAD_sf"/>
</dbReference>
<dbReference type="NCBIfam" id="TIGR01525">
    <property type="entry name" value="ATPase-IB_hvy"/>
    <property type="match status" value="1"/>
</dbReference>
<feature type="domain" description="P-type ATPase A" evidence="12">
    <location>
        <begin position="274"/>
        <end position="374"/>
    </location>
</feature>
<dbReference type="Gene3D" id="3.40.50.1000">
    <property type="entry name" value="HAD superfamily/HAD-like"/>
    <property type="match status" value="1"/>
</dbReference>
<dbReference type="Gene3D" id="3.30.70.100">
    <property type="match status" value="2"/>
</dbReference>
<evidence type="ECO:0000256" key="2">
    <source>
        <dbReference type="ARBA" id="ARBA00006024"/>
    </source>
</evidence>
<dbReference type="InterPro" id="IPR059000">
    <property type="entry name" value="ATPase_P-type_domA"/>
</dbReference>
<dbReference type="PRINTS" id="PR00941">
    <property type="entry name" value="CDATPASE"/>
</dbReference>
<dbReference type="InterPro" id="IPR027256">
    <property type="entry name" value="P-typ_ATPase_IB"/>
</dbReference>
<dbReference type="InterPro" id="IPR018303">
    <property type="entry name" value="ATPase_P-typ_P_site"/>
</dbReference>
<keyword evidence="14" id="KW-1185">Reference proteome</keyword>
<keyword evidence="7" id="KW-0460">Magnesium</keyword>
<protein>
    <submittedName>
        <fullName evidence="13">Cadmium-translocating P-type ATPase</fullName>
        <ecNumber evidence="13">3.6.3.3</ecNumber>
    </submittedName>
</protein>
<dbReference type="InterPro" id="IPR008250">
    <property type="entry name" value="ATPase_P-typ_transduc_dom_A_sf"/>
</dbReference>
<dbReference type="InterPro" id="IPR036412">
    <property type="entry name" value="HAD-like_sf"/>
</dbReference>
<evidence type="ECO:0000313" key="14">
    <source>
        <dbReference type="Proteomes" id="UP000280296"/>
    </source>
</evidence>
<dbReference type="InterPro" id="IPR001757">
    <property type="entry name" value="P_typ_ATPase"/>
</dbReference>
<name>A0A432MIF9_9BACT</name>
<dbReference type="GO" id="GO:0005524">
    <property type="term" value="F:ATP binding"/>
    <property type="evidence" value="ECO:0007669"/>
    <property type="project" value="UniProtKB-UniRule"/>
</dbReference>
<dbReference type="NCBIfam" id="TIGR01494">
    <property type="entry name" value="ATPase_P-type"/>
    <property type="match status" value="1"/>
</dbReference>
<dbReference type="NCBIfam" id="TIGR01512">
    <property type="entry name" value="ATPase-IB2_Cd"/>
    <property type="match status" value="1"/>
</dbReference>
<dbReference type="SUPFAM" id="SSF55008">
    <property type="entry name" value="HMA, heavy metal-associated domain"/>
    <property type="match status" value="1"/>
</dbReference>